<dbReference type="InterPro" id="IPR036188">
    <property type="entry name" value="FAD/NAD-bd_sf"/>
</dbReference>
<dbReference type="GO" id="GO:0034899">
    <property type="term" value="F:trimethylamine monooxygenase activity"/>
    <property type="evidence" value="ECO:0007669"/>
    <property type="project" value="UniProtKB-EC"/>
</dbReference>
<name>A0A9J7HH97_BRAFL</name>
<dbReference type="GO" id="GO:0050661">
    <property type="term" value="F:NADP binding"/>
    <property type="evidence" value="ECO:0007669"/>
    <property type="project" value="InterPro"/>
</dbReference>
<dbReference type="PRINTS" id="PR00370">
    <property type="entry name" value="FMOXYGENASE"/>
</dbReference>
<comment type="catalytic activity">
    <reaction evidence="17">
        <text>N,N-dimethylaniline + NADPH + O2 + H(+) = N,N-dimethylaniline N-oxide + NADP(+) + H2O</text>
        <dbReference type="Rhea" id="RHEA:24468"/>
        <dbReference type="ChEBI" id="CHEBI:15377"/>
        <dbReference type="ChEBI" id="CHEBI:15378"/>
        <dbReference type="ChEBI" id="CHEBI:15379"/>
        <dbReference type="ChEBI" id="CHEBI:16269"/>
        <dbReference type="ChEBI" id="CHEBI:17735"/>
        <dbReference type="ChEBI" id="CHEBI:57783"/>
        <dbReference type="ChEBI" id="CHEBI:58349"/>
        <dbReference type="EC" id="1.14.13.8"/>
    </reaction>
    <physiologicalReaction direction="left-to-right" evidence="17">
        <dbReference type="Rhea" id="RHEA:24469"/>
    </physiologicalReaction>
</comment>
<reference evidence="22" key="2">
    <citation type="submission" date="2025-08" db="UniProtKB">
        <authorList>
            <consortium name="RefSeq"/>
        </authorList>
    </citation>
    <scope>IDENTIFICATION</scope>
    <source>
        <strain evidence="22">S238N-H82</strain>
        <tissue evidence="22">Testes</tissue>
    </source>
</reference>
<dbReference type="InterPro" id="IPR000960">
    <property type="entry name" value="Flavin_mOase"/>
</dbReference>
<reference evidence="21" key="1">
    <citation type="journal article" date="2020" name="Nat. Ecol. Evol.">
        <title>Deeply conserved synteny resolves early events in vertebrate evolution.</title>
        <authorList>
            <person name="Simakov O."/>
            <person name="Marletaz F."/>
            <person name="Yue J.X."/>
            <person name="O'Connell B."/>
            <person name="Jenkins J."/>
            <person name="Brandt A."/>
            <person name="Calef R."/>
            <person name="Tung C.H."/>
            <person name="Huang T.K."/>
            <person name="Schmutz J."/>
            <person name="Satoh N."/>
            <person name="Yu J.K."/>
            <person name="Putnam N.H."/>
            <person name="Green R.E."/>
            <person name="Rokhsar D.S."/>
        </authorList>
    </citation>
    <scope>NUCLEOTIDE SEQUENCE [LARGE SCALE GENOMIC DNA]</scope>
    <source>
        <strain evidence="21">S238N-H82</strain>
    </source>
</reference>
<keyword evidence="10 18" id="KW-0560">Oxidoreductase</keyword>
<evidence type="ECO:0000256" key="3">
    <source>
        <dbReference type="ARBA" id="ARBA00009183"/>
    </source>
</evidence>
<evidence type="ECO:0000256" key="9">
    <source>
        <dbReference type="ARBA" id="ARBA00022989"/>
    </source>
</evidence>
<comment type="similarity">
    <text evidence="3 18 19">Belongs to the FMO family.</text>
</comment>
<dbReference type="InterPro" id="IPR020946">
    <property type="entry name" value="Flavin_mOase-like"/>
</dbReference>
<feature type="transmembrane region" description="Helical" evidence="20">
    <location>
        <begin position="547"/>
        <end position="569"/>
    </location>
</feature>
<evidence type="ECO:0000256" key="15">
    <source>
        <dbReference type="ARBA" id="ARBA00048041"/>
    </source>
</evidence>
<evidence type="ECO:0000256" key="11">
    <source>
        <dbReference type="ARBA" id="ARBA00023033"/>
    </source>
</evidence>
<evidence type="ECO:0000256" key="4">
    <source>
        <dbReference type="ARBA" id="ARBA00022630"/>
    </source>
</evidence>
<evidence type="ECO:0000313" key="21">
    <source>
        <dbReference type="Proteomes" id="UP000001554"/>
    </source>
</evidence>
<keyword evidence="12 18" id="KW-0472">Membrane</keyword>
<dbReference type="FunFam" id="3.50.50.60:FF:000144">
    <property type="entry name" value="Dimethylaniline monooxygenase [N-oxide-forming]"/>
    <property type="match status" value="1"/>
</dbReference>
<comment type="subcellular location">
    <subcellularLocation>
        <location evidence="2">Endoplasmic reticulum membrane</location>
        <topology evidence="2">Single-pass membrane protein</topology>
    </subcellularLocation>
</comment>
<comment type="catalytic activity">
    <reaction evidence="14">
        <text>hypotaurine + NADH + O2 + H(+) = taurine + NAD(+) + H2O</text>
        <dbReference type="Rhea" id="RHEA:74111"/>
        <dbReference type="ChEBI" id="CHEBI:15377"/>
        <dbReference type="ChEBI" id="CHEBI:15378"/>
        <dbReference type="ChEBI" id="CHEBI:15379"/>
        <dbReference type="ChEBI" id="CHEBI:57540"/>
        <dbReference type="ChEBI" id="CHEBI:57853"/>
        <dbReference type="ChEBI" id="CHEBI:57945"/>
        <dbReference type="ChEBI" id="CHEBI:507393"/>
        <dbReference type="EC" id="1.14.13.8"/>
    </reaction>
    <physiologicalReaction direction="left-to-right" evidence="14">
        <dbReference type="Rhea" id="RHEA:74112"/>
    </physiologicalReaction>
</comment>
<proteinExistence type="inferred from homology"/>
<evidence type="ECO:0000256" key="14">
    <source>
        <dbReference type="ARBA" id="ARBA00047338"/>
    </source>
</evidence>
<dbReference type="PIRSF" id="PIRSF000332">
    <property type="entry name" value="FMO"/>
    <property type="match status" value="1"/>
</dbReference>
<comment type="catalytic activity">
    <reaction evidence="15">
        <text>hypotaurine + NADPH + O2 + H(+) = taurine + NADP(+) + H2O</text>
        <dbReference type="Rhea" id="RHEA:69819"/>
        <dbReference type="ChEBI" id="CHEBI:15377"/>
        <dbReference type="ChEBI" id="CHEBI:15378"/>
        <dbReference type="ChEBI" id="CHEBI:15379"/>
        <dbReference type="ChEBI" id="CHEBI:57783"/>
        <dbReference type="ChEBI" id="CHEBI:57853"/>
        <dbReference type="ChEBI" id="CHEBI:58349"/>
        <dbReference type="ChEBI" id="CHEBI:507393"/>
        <dbReference type="EC" id="1.14.13.8"/>
    </reaction>
    <physiologicalReaction direction="left-to-right" evidence="15">
        <dbReference type="Rhea" id="RHEA:69820"/>
    </physiologicalReaction>
</comment>
<comment type="cofactor">
    <cofactor evidence="1 18 19">
        <name>FAD</name>
        <dbReference type="ChEBI" id="CHEBI:57692"/>
    </cofactor>
</comment>
<evidence type="ECO:0000256" key="20">
    <source>
        <dbReference type="SAM" id="Phobius"/>
    </source>
</evidence>
<protein>
    <recommendedName>
        <fullName evidence="19">Flavin-containing monooxygenase</fullName>
        <ecNumber evidence="19">1.-.-.-</ecNumber>
    </recommendedName>
</protein>
<organism evidence="21 22">
    <name type="scientific">Branchiostoma floridae</name>
    <name type="common">Florida lancelet</name>
    <name type="synonym">Amphioxus</name>
    <dbReference type="NCBI Taxonomy" id="7739"/>
    <lineage>
        <taxon>Eukaryota</taxon>
        <taxon>Metazoa</taxon>
        <taxon>Chordata</taxon>
        <taxon>Cephalochordata</taxon>
        <taxon>Leptocardii</taxon>
        <taxon>Amphioxiformes</taxon>
        <taxon>Branchiostomatidae</taxon>
        <taxon>Branchiostoma</taxon>
    </lineage>
</organism>
<keyword evidence="11 18" id="KW-0503">Monooxygenase</keyword>
<dbReference type="GO" id="GO:0005789">
    <property type="term" value="C:endoplasmic reticulum membrane"/>
    <property type="evidence" value="ECO:0007669"/>
    <property type="project" value="UniProtKB-SubCell"/>
</dbReference>
<dbReference type="GO" id="GO:0004499">
    <property type="term" value="F:N,N-dimethylaniline monooxygenase activity"/>
    <property type="evidence" value="ECO:0007669"/>
    <property type="project" value="UniProtKB-UniRule"/>
</dbReference>
<dbReference type="SUPFAM" id="SSF51905">
    <property type="entry name" value="FAD/NAD(P)-binding domain"/>
    <property type="match status" value="2"/>
</dbReference>
<keyword evidence="9 20" id="KW-1133">Transmembrane helix</keyword>
<keyword evidence="5 20" id="KW-0812">Transmembrane</keyword>
<dbReference type="OMA" id="TWIYPRL"/>
<evidence type="ECO:0000256" key="12">
    <source>
        <dbReference type="ARBA" id="ARBA00023136"/>
    </source>
</evidence>
<sequence>MSRKRVAIIGAGVCGLTSLKACLEEGLEPVCFERHDDIGGVWYYTDDVRPEQGSSVYNSLITNVSKESSCFSDFPYPRDYPAYMSCHLLHKYLHQYAETFGLSKYVRLNTKVVEVRKAEDHVTTGRWIVSSVSMAAEGSPREEMYDALMVCSGPFSRSFTPNYPGLEQYTGLTMHSREYKSPDPFRGKRVLVIGAGNSAGDVAVDVSHVASKLYLSMRDGTWIYPRLSHGGTPIDMQGSRGLLTYPLYLSMRDGTWIYPRLSHGGTPIDMLGSRGLLTYPAVINAHRRRQTLAEHVNQRNYGLETAKDMYEHVMVNDELRYSLISGKVLLRPGVTKFTRTGALLADGTKLENIDAVVFATGYVEANVSYLDDSILAKDPTKLDLYKLVFPANLPHPSMAVIGFFHVRGSIPPVAEVQARWAARVFSGRAKLPDRQTMLERVRRDREDRHRILGKHMRSKLPKIGVIPYRDEIAREIGAMPSFWKLLLKDPRLAFRVYFQPPLPAHYRLVGPHQWPGAADYTKEAVGNTFYSLRHAGKDVTSPSKMAAVSSISVLFVVVVVIVAVVIRVIM</sequence>
<evidence type="ECO:0000256" key="16">
    <source>
        <dbReference type="ARBA" id="ARBA00048088"/>
    </source>
</evidence>
<evidence type="ECO:0000256" key="8">
    <source>
        <dbReference type="ARBA" id="ARBA00022857"/>
    </source>
</evidence>
<keyword evidence="4 18" id="KW-0285">Flavoprotein</keyword>
<dbReference type="Pfam" id="PF00743">
    <property type="entry name" value="FMO-like"/>
    <property type="match status" value="2"/>
</dbReference>
<dbReference type="InterPro" id="IPR050346">
    <property type="entry name" value="FMO-like"/>
</dbReference>
<dbReference type="OrthoDB" id="66881at2759"/>
<keyword evidence="7 18" id="KW-0274">FAD</keyword>
<evidence type="ECO:0000256" key="1">
    <source>
        <dbReference type="ARBA" id="ARBA00001974"/>
    </source>
</evidence>
<dbReference type="Proteomes" id="UP000001554">
    <property type="component" value="Chromosome 17"/>
</dbReference>
<evidence type="ECO:0000256" key="5">
    <source>
        <dbReference type="ARBA" id="ARBA00022692"/>
    </source>
</evidence>
<dbReference type="GeneID" id="118404395"/>
<dbReference type="Gene3D" id="3.50.50.60">
    <property type="entry name" value="FAD/NAD(P)-binding domain"/>
    <property type="match status" value="2"/>
</dbReference>
<evidence type="ECO:0000256" key="17">
    <source>
        <dbReference type="ARBA" id="ARBA00049443"/>
    </source>
</evidence>
<accession>A0A9J7HH97</accession>
<dbReference type="GO" id="GO:0050660">
    <property type="term" value="F:flavin adenine dinucleotide binding"/>
    <property type="evidence" value="ECO:0007669"/>
    <property type="project" value="InterPro"/>
</dbReference>
<keyword evidence="8 18" id="KW-0521">NADP</keyword>
<dbReference type="FunFam" id="3.50.50.60:FF:000159">
    <property type="entry name" value="Dimethylaniline monooxygenase [N-oxide-forming]"/>
    <property type="match status" value="1"/>
</dbReference>
<keyword evidence="6 18" id="KW-0256">Endoplasmic reticulum</keyword>
<dbReference type="AlphaFoldDB" id="A0A9J7HH97"/>
<evidence type="ECO:0000256" key="18">
    <source>
        <dbReference type="PIRNR" id="PIRNR000332"/>
    </source>
</evidence>
<evidence type="ECO:0000256" key="13">
    <source>
        <dbReference type="ARBA" id="ARBA00045957"/>
    </source>
</evidence>
<evidence type="ECO:0000256" key="2">
    <source>
        <dbReference type="ARBA" id="ARBA00004389"/>
    </source>
</evidence>
<comment type="catalytic activity">
    <reaction evidence="16">
        <text>trimethylamine + NADPH + O2 = trimethylamine N-oxide + NADP(+) + H2O</text>
        <dbReference type="Rhea" id="RHEA:31979"/>
        <dbReference type="ChEBI" id="CHEBI:15377"/>
        <dbReference type="ChEBI" id="CHEBI:15379"/>
        <dbReference type="ChEBI" id="CHEBI:15724"/>
        <dbReference type="ChEBI" id="CHEBI:57783"/>
        <dbReference type="ChEBI" id="CHEBI:58349"/>
        <dbReference type="ChEBI" id="CHEBI:58389"/>
        <dbReference type="EC" id="1.14.13.148"/>
    </reaction>
    <physiologicalReaction direction="left-to-right" evidence="16">
        <dbReference type="Rhea" id="RHEA:31980"/>
    </physiologicalReaction>
</comment>
<evidence type="ECO:0000313" key="22">
    <source>
        <dbReference type="RefSeq" id="XP_035659358.1"/>
    </source>
</evidence>
<comment type="function">
    <text evidence="13">Broad spectrum monooxygenase that catalyzes the oxygenation of a wide variety of nitrogen- and sulfur-containing compounds including xenobiotics. Catalyzes the S-oxygenation of hypotaurine to produce taurine, an organic osmolyte involved in cell volume regulation as well as a variety of cytoprotective and developmental processes. In vitro, catalyzes the N-oxygenation of trimethylamine (TMA) to produce trimethylamine N-oxide (TMAO) and could therefore participate to the detoxification of this compound that is generated by the action of gut microbiota from dietary precursors such as choline, choline containing compounds, betaine or L-carnitine.</text>
</comment>
<evidence type="ECO:0000256" key="6">
    <source>
        <dbReference type="ARBA" id="ARBA00022824"/>
    </source>
</evidence>
<evidence type="ECO:0000256" key="7">
    <source>
        <dbReference type="ARBA" id="ARBA00022827"/>
    </source>
</evidence>
<dbReference type="GO" id="GO:0004497">
    <property type="term" value="F:monooxygenase activity"/>
    <property type="evidence" value="ECO:0000318"/>
    <property type="project" value="GO_Central"/>
</dbReference>
<dbReference type="RefSeq" id="XP_035659358.1">
    <property type="nucleotide sequence ID" value="XM_035803465.1"/>
</dbReference>
<evidence type="ECO:0000256" key="19">
    <source>
        <dbReference type="RuleBase" id="RU361177"/>
    </source>
</evidence>
<evidence type="ECO:0000256" key="10">
    <source>
        <dbReference type="ARBA" id="ARBA00023002"/>
    </source>
</evidence>
<keyword evidence="21" id="KW-1185">Reference proteome</keyword>
<dbReference type="PANTHER" id="PTHR23023">
    <property type="entry name" value="DIMETHYLANILINE MONOOXYGENASE"/>
    <property type="match status" value="1"/>
</dbReference>
<gene>
    <name evidence="22" type="primary">LOC118404395</name>
</gene>
<dbReference type="EC" id="1.-.-.-" evidence="19"/>
<dbReference type="KEGG" id="bfo:118404395"/>